<evidence type="ECO:0000313" key="4">
    <source>
        <dbReference type="Proteomes" id="UP001327093"/>
    </source>
</evidence>
<accession>A0ABU6AL78</accession>
<evidence type="ECO:0000256" key="1">
    <source>
        <dbReference type="SAM" id="SignalP"/>
    </source>
</evidence>
<organism evidence="3 4">
    <name type="scientific">Saccharopolyspora mangrovi</name>
    <dbReference type="NCBI Taxonomy" id="3082379"/>
    <lineage>
        <taxon>Bacteria</taxon>
        <taxon>Bacillati</taxon>
        <taxon>Actinomycetota</taxon>
        <taxon>Actinomycetes</taxon>
        <taxon>Pseudonocardiales</taxon>
        <taxon>Pseudonocardiaceae</taxon>
        <taxon>Saccharopolyspora</taxon>
    </lineage>
</organism>
<dbReference type="SUPFAM" id="SSF47090">
    <property type="entry name" value="PGBD-like"/>
    <property type="match status" value="1"/>
</dbReference>
<proteinExistence type="predicted"/>
<keyword evidence="1" id="KW-0732">Signal</keyword>
<evidence type="ECO:0000313" key="3">
    <source>
        <dbReference type="EMBL" id="MEB3372208.1"/>
    </source>
</evidence>
<evidence type="ECO:0000259" key="2">
    <source>
        <dbReference type="Pfam" id="PF01471"/>
    </source>
</evidence>
<dbReference type="EMBL" id="JAWLNX010000039">
    <property type="protein sequence ID" value="MEB3372208.1"/>
    <property type="molecule type" value="Genomic_DNA"/>
</dbReference>
<comment type="caution">
    <text evidence="3">The sequence shown here is derived from an EMBL/GenBank/DDBJ whole genome shotgun (WGS) entry which is preliminary data.</text>
</comment>
<feature type="chain" id="PRO_5046747663" evidence="1">
    <location>
        <begin position="28"/>
        <end position="271"/>
    </location>
</feature>
<keyword evidence="4" id="KW-1185">Reference proteome</keyword>
<name>A0ABU6AL78_9PSEU</name>
<feature type="domain" description="Peptidoglycan binding-like" evidence="2">
    <location>
        <begin position="55"/>
        <end position="106"/>
    </location>
</feature>
<dbReference type="RefSeq" id="WP_324269625.1">
    <property type="nucleotide sequence ID" value="NZ_JAWLNX010000039.1"/>
</dbReference>
<sequence>MFPFRAAVLPFALVVGAGGLGAARAEAAPAVNMDEVVVQSQVEPVTGQTKLPGDAGVEAVQRALSAEGHQTGADGWYGTETVAAYSEWQQDLGHSGIGANGIPGPSSLTELGDGRFSVERKIDVGGRTSYSGQPVNQRTADMLAEADGKLGWKITVSQGSYQGCSDASSCTHAGGGAIDIAVSELSAEQRWKTVKALREVGFAAWLRTPEQADWPYHIHAIAIGDTDTHREAADQIADYHAGKNGLASHAPDNTPETYRAPFTWWEAHERG</sequence>
<dbReference type="Gene3D" id="1.10.101.10">
    <property type="entry name" value="PGBD-like superfamily/PGBD"/>
    <property type="match status" value="1"/>
</dbReference>
<gene>
    <name evidence="3" type="ORF">R4I43_32895</name>
</gene>
<dbReference type="Proteomes" id="UP001327093">
    <property type="component" value="Unassembled WGS sequence"/>
</dbReference>
<feature type="signal peptide" evidence="1">
    <location>
        <begin position="1"/>
        <end position="27"/>
    </location>
</feature>
<dbReference type="Pfam" id="PF01471">
    <property type="entry name" value="PG_binding_1"/>
    <property type="match status" value="1"/>
</dbReference>
<dbReference type="InterPro" id="IPR036366">
    <property type="entry name" value="PGBDSf"/>
</dbReference>
<reference evidence="3 4" key="1">
    <citation type="submission" date="2023-10" db="EMBL/GenBank/DDBJ databases">
        <title>Saccharopolyspora sp. nov., isolated from mangrove soil.</title>
        <authorList>
            <person name="Lu Y."/>
            <person name="Liu W."/>
        </authorList>
    </citation>
    <scope>NUCLEOTIDE SEQUENCE [LARGE SCALE GENOMIC DNA]</scope>
    <source>
        <strain evidence="3 4">S2-29</strain>
    </source>
</reference>
<dbReference type="InterPro" id="IPR002477">
    <property type="entry name" value="Peptidoglycan-bd-like"/>
</dbReference>
<dbReference type="InterPro" id="IPR036365">
    <property type="entry name" value="PGBD-like_sf"/>
</dbReference>
<protein>
    <submittedName>
        <fullName evidence="3">Peptidoglycan-binding domain-containing protein</fullName>
    </submittedName>
</protein>